<dbReference type="RefSeq" id="WP_048554323.1">
    <property type="nucleotide sequence ID" value="NZ_HF570958.1"/>
</dbReference>
<name>A0A077LZI1_9MICO</name>
<protein>
    <recommendedName>
        <fullName evidence="2">Ferritin-like domain-containing protein</fullName>
    </recommendedName>
</protein>
<dbReference type="Gene3D" id="1.20.1260.10">
    <property type="match status" value="1"/>
</dbReference>
<dbReference type="InterPro" id="IPR009078">
    <property type="entry name" value="Ferritin-like_SF"/>
</dbReference>
<keyword evidence="4" id="KW-1185">Reference proteome</keyword>
<comment type="caution">
    <text evidence="3">The sequence shown here is derived from an EMBL/GenBank/DDBJ whole genome shotgun (WGS) entry which is preliminary data.</text>
</comment>
<feature type="compositionally biased region" description="Basic and acidic residues" evidence="1">
    <location>
        <begin position="1"/>
        <end position="15"/>
    </location>
</feature>
<dbReference type="AlphaFoldDB" id="A0A077LZI1"/>
<dbReference type="CDD" id="cd00657">
    <property type="entry name" value="Ferritin_like"/>
    <property type="match status" value="1"/>
</dbReference>
<dbReference type="STRING" id="1194083.BN12_1880007"/>
<gene>
    <name evidence="3" type="ORF">BN12_1880007</name>
</gene>
<dbReference type="Proteomes" id="UP000035721">
    <property type="component" value="Unassembled WGS sequence"/>
</dbReference>
<dbReference type="EMBL" id="CAJB01000099">
    <property type="protein sequence ID" value="CCH77354.1"/>
    <property type="molecule type" value="Genomic_DNA"/>
</dbReference>
<evidence type="ECO:0000313" key="4">
    <source>
        <dbReference type="Proteomes" id="UP000035721"/>
    </source>
</evidence>
<evidence type="ECO:0000313" key="3">
    <source>
        <dbReference type="EMBL" id="CCH77354.1"/>
    </source>
</evidence>
<sequence>MSKEPADAAEPRPEPPADPSAEEPRDALYHEGVVDLLGVLAYAELSAFSRLAADSEMAPKQPLKAQLAGVAVAEFHHYERIVRALTELGADPELAMAPFVPAIDSFHERTKPATWLEGLVKAYIGDGLAADFYREIARYVDEPVRGIVLTSLEDAERADFVVHVVREAIKEDPRVAGRLALFGRRMLGESLTQAQQVAVERDGLAALVVGGNGRPGADLAEVARMFARLTDRHTERMTRLGLAA</sequence>
<evidence type="ECO:0000259" key="2">
    <source>
        <dbReference type="Pfam" id="PF13794"/>
    </source>
</evidence>
<dbReference type="InterPro" id="IPR059125">
    <property type="entry name" value="Ferritin_actino"/>
</dbReference>
<dbReference type="SUPFAM" id="SSF47240">
    <property type="entry name" value="Ferritin-like"/>
    <property type="match status" value="1"/>
</dbReference>
<proteinExistence type="predicted"/>
<feature type="region of interest" description="Disordered" evidence="1">
    <location>
        <begin position="1"/>
        <end position="24"/>
    </location>
</feature>
<feature type="domain" description="Ferritin-like" evidence="2">
    <location>
        <begin position="29"/>
        <end position="211"/>
    </location>
</feature>
<dbReference type="Pfam" id="PF13794">
    <property type="entry name" value="MiaE_2"/>
    <property type="match status" value="1"/>
</dbReference>
<dbReference type="OrthoDB" id="3728083at2"/>
<evidence type="ECO:0000256" key="1">
    <source>
        <dbReference type="SAM" id="MobiDB-lite"/>
    </source>
</evidence>
<dbReference type="InterPro" id="IPR012347">
    <property type="entry name" value="Ferritin-like"/>
</dbReference>
<accession>A0A077LZI1</accession>
<organism evidence="3 4">
    <name type="scientific">Nostocoides japonicum T1-X7</name>
    <dbReference type="NCBI Taxonomy" id="1194083"/>
    <lineage>
        <taxon>Bacteria</taxon>
        <taxon>Bacillati</taxon>
        <taxon>Actinomycetota</taxon>
        <taxon>Actinomycetes</taxon>
        <taxon>Micrococcales</taxon>
        <taxon>Intrasporangiaceae</taxon>
        <taxon>Nostocoides</taxon>
    </lineage>
</organism>
<reference evidence="3 4" key="1">
    <citation type="journal article" date="2013" name="ISME J.">
        <title>A metabolic model for members of the genus Tetrasphaera involved in enhanced biological phosphorus removal.</title>
        <authorList>
            <person name="Kristiansen R."/>
            <person name="Nguyen H.T.T."/>
            <person name="Saunders A.M."/>
            <person name="Nielsen J.L."/>
            <person name="Wimmer R."/>
            <person name="Le V.Q."/>
            <person name="McIlroy S.J."/>
            <person name="Petrovski S."/>
            <person name="Seviour R.J."/>
            <person name="Calteau A."/>
            <person name="Nielsen K.L."/>
            <person name="Nielsen P.H."/>
        </authorList>
    </citation>
    <scope>NUCLEOTIDE SEQUENCE [LARGE SCALE GENOMIC DNA]</scope>
    <source>
        <strain evidence="3 4">T1-X7</strain>
    </source>
</reference>